<accession>A0A1J0GG38</accession>
<evidence type="ECO:0000313" key="2">
    <source>
        <dbReference type="Proteomes" id="UP000182569"/>
    </source>
</evidence>
<evidence type="ECO:0000313" key="1">
    <source>
        <dbReference type="EMBL" id="APC40330.1"/>
    </source>
</evidence>
<reference evidence="2" key="1">
    <citation type="journal article" date="2016" name="Front. Microbiol.">
        <title>Complete Genome Sequence of Clostridium estertheticum DSM 8809, a Microbe Identified in Spoiled Vacuum Packed Beef.</title>
        <authorList>
            <person name="Yu Z."/>
            <person name="Gunn L."/>
            <person name="Brennan E."/>
            <person name="Reid R."/>
            <person name="Wall P.G."/>
            <person name="Gaora O.P."/>
            <person name="Hurley D."/>
            <person name="Bolton D."/>
            <person name="Fanning S."/>
        </authorList>
    </citation>
    <scope>NUCLEOTIDE SEQUENCE [LARGE SCALE GENOMIC DNA]</scope>
    <source>
        <strain evidence="2">DSM 8809</strain>
    </source>
</reference>
<sequence>MKLIRIIIQFLDLLEGMKLLLRILQVIQKKIGITTPNMSRVAQLILQIAIKVLEMNIVMMLLELY</sequence>
<dbReference type="AlphaFoldDB" id="A0A1J0GG38"/>
<keyword evidence="2" id="KW-1185">Reference proteome</keyword>
<dbReference type="KEGG" id="ceu:A7L45_09765"/>
<name>A0A1J0GG38_9CLOT</name>
<proteinExistence type="predicted"/>
<protein>
    <submittedName>
        <fullName evidence="1">Uncharacterized protein</fullName>
    </submittedName>
</protein>
<gene>
    <name evidence="1" type="ORF">A7L45_09765</name>
</gene>
<dbReference type="Proteomes" id="UP000182569">
    <property type="component" value="Chromosome"/>
</dbReference>
<dbReference type="EMBL" id="CP015756">
    <property type="protein sequence ID" value="APC40330.1"/>
    <property type="molecule type" value="Genomic_DNA"/>
</dbReference>
<organism evidence="1 2">
    <name type="scientific">Clostridium estertheticum subsp. estertheticum</name>
    <dbReference type="NCBI Taxonomy" id="1552"/>
    <lineage>
        <taxon>Bacteria</taxon>
        <taxon>Bacillati</taxon>
        <taxon>Bacillota</taxon>
        <taxon>Clostridia</taxon>
        <taxon>Eubacteriales</taxon>
        <taxon>Clostridiaceae</taxon>
        <taxon>Clostridium</taxon>
    </lineage>
</organism>